<evidence type="ECO:0000256" key="3">
    <source>
        <dbReference type="ARBA" id="ARBA00003234"/>
    </source>
</evidence>
<dbReference type="GO" id="GO:0005829">
    <property type="term" value="C:cytosol"/>
    <property type="evidence" value="ECO:0007669"/>
    <property type="project" value="TreeGrafter"/>
</dbReference>
<dbReference type="SFLD" id="SFLDG01061">
    <property type="entry name" value="methylthiotransferase"/>
    <property type="match status" value="1"/>
</dbReference>
<proteinExistence type="inferred from homology"/>
<dbReference type="NCBIfam" id="TIGR00174">
    <property type="entry name" value="miaA"/>
    <property type="match status" value="1"/>
</dbReference>
<dbReference type="SFLD" id="SFLDG01082">
    <property type="entry name" value="B12-binding_domain_containing"/>
    <property type="match status" value="1"/>
</dbReference>
<dbReference type="GO" id="GO:0051539">
    <property type="term" value="F:4 iron, 4 sulfur cluster binding"/>
    <property type="evidence" value="ECO:0007669"/>
    <property type="project" value="UniProtKB-KW"/>
</dbReference>
<keyword evidence="10" id="KW-0411">Iron-sulfur</keyword>
<evidence type="ECO:0000256" key="8">
    <source>
        <dbReference type="ARBA" id="ARBA00022723"/>
    </source>
</evidence>
<sequence>MKYFIITFGCQMNKSDSERIAASLEKKGYKAASNINKADLIVVNMCSVRQSAVDRIYGKIKDFTRLKKENPKLKIILTGCILKKDKEKFKETFDEIWSNRNYINILPKCQTASVAYIPISNGCNNFCTYCVVPFTRGPLVCRNHKEIIKEVKNAVKEGVKEIWLLGQNVNDYNSTTKKSINFPKLLKMINDIPGDFRLKFTSPNPKNFSDELINIMAESEKIAHYLNLPVQSGDNEILKRMNRPYTVQQYKTLVKKIREKIPDIFLSTDIIVGFPGESKPQFENTVKLFKEINFDMAYISEFSPRPETAAAKMKDTVPHREKEKRWRILNQFIVKNIKERRNNEKKKLIVILGPTASGKSELAVKLAEKFNGEVISADSRQVYKGMDIGTGKITKKEMRGIPHYLLDIASPKRRFSVVQYKKLALKSINKIFKKGKIPILCGGTGFYIQAVVDGIIIPEVKPDWKLRKQLELIATEELFKKLKKLDPQRAKTIDRNNRRRLIRALEVVIKTKRPVPALKKNPLPYPVLMIGIKKEKEELKKLIKKRFFKWLKQGLIKEVKKLKKLGLSWKKIEDFGIHYRVIAQYLQDKINYKKMIENSLKELQNYAKRQMTWFKK</sequence>
<name>A0A2G9YXV7_9BACT</name>
<dbReference type="InterPro" id="IPR006638">
    <property type="entry name" value="Elp3/MiaA/NifB-like_rSAM"/>
</dbReference>
<keyword evidence="11" id="KW-0819">tRNA processing</keyword>
<protein>
    <recommendedName>
        <fullName evidence="4 11">tRNA dimethylallyltransferase</fullName>
        <ecNumber evidence="11">2.5.1.75</ecNumber>
    </recommendedName>
</protein>
<evidence type="ECO:0000259" key="14">
    <source>
        <dbReference type="PROSITE" id="PS51449"/>
    </source>
</evidence>
<comment type="cofactor">
    <cofactor evidence="1">
        <name>[4Fe-4S] cluster</name>
        <dbReference type="ChEBI" id="CHEBI:49883"/>
    </cofactor>
</comment>
<keyword evidence="5" id="KW-0004">4Fe-4S</keyword>
<dbReference type="SFLD" id="SFLDS00029">
    <property type="entry name" value="Radical_SAM"/>
    <property type="match status" value="1"/>
</dbReference>
<dbReference type="InterPro" id="IPR023404">
    <property type="entry name" value="rSAM_horseshoe"/>
</dbReference>
<dbReference type="InterPro" id="IPR027417">
    <property type="entry name" value="P-loop_NTPase"/>
</dbReference>
<feature type="domain" description="Radical SAM core" evidence="15">
    <location>
        <begin position="109"/>
        <end position="340"/>
    </location>
</feature>
<dbReference type="InterPro" id="IPR013848">
    <property type="entry name" value="Methylthiotransferase_N"/>
</dbReference>
<dbReference type="FunFam" id="3.80.30.20:FF:000001">
    <property type="entry name" value="tRNA-2-methylthio-N(6)-dimethylallyladenosine synthase 2"/>
    <property type="match status" value="1"/>
</dbReference>
<comment type="similarity">
    <text evidence="13">Belongs to the IPP transferase family.</text>
</comment>
<dbReference type="Gene3D" id="3.80.30.20">
    <property type="entry name" value="tm_1862 like domain"/>
    <property type="match status" value="1"/>
</dbReference>
<evidence type="ECO:0000259" key="15">
    <source>
        <dbReference type="PROSITE" id="PS51918"/>
    </source>
</evidence>
<dbReference type="PROSITE" id="PS51449">
    <property type="entry name" value="MTTASE_N"/>
    <property type="match status" value="1"/>
</dbReference>
<dbReference type="Pfam" id="PF04055">
    <property type="entry name" value="Radical_SAM"/>
    <property type="match status" value="1"/>
</dbReference>
<dbReference type="Gene3D" id="1.10.20.140">
    <property type="match status" value="1"/>
</dbReference>
<evidence type="ECO:0000256" key="6">
    <source>
        <dbReference type="ARBA" id="ARBA00022679"/>
    </source>
</evidence>
<evidence type="ECO:0000256" key="12">
    <source>
        <dbReference type="RuleBase" id="RU003784"/>
    </source>
</evidence>
<dbReference type="FunFam" id="3.40.50.12160:FF:000003">
    <property type="entry name" value="CDK5 regulatory subunit-associated protein 1"/>
    <property type="match status" value="1"/>
</dbReference>
<dbReference type="PROSITE" id="PS51918">
    <property type="entry name" value="RADICAL_SAM"/>
    <property type="match status" value="1"/>
</dbReference>
<dbReference type="SUPFAM" id="SSF102114">
    <property type="entry name" value="Radical SAM enzymes"/>
    <property type="match status" value="1"/>
</dbReference>
<dbReference type="Pfam" id="PF00919">
    <property type="entry name" value="UPF0004"/>
    <property type="match status" value="1"/>
</dbReference>
<dbReference type="InterPro" id="IPR005839">
    <property type="entry name" value="Methylthiotransferase"/>
</dbReference>
<evidence type="ECO:0000256" key="4">
    <source>
        <dbReference type="ARBA" id="ARBA00017477"/>
    </source>
</evidence>
<dbReference type="SUPFAM" id="SSF52540">
    <property type="entry name" value="P-loop containing nucleoside triphosphate hydrolases"/>
    <property type="match status" value="1"/>
</dbReference>
<dbReference type="InterPro" id="IPR007197">
    <property type="entry name" value="rSAM"/>
</dbReference>
<dbReference type="Gene3D" id="3.40.50.300">
    <property type="entry name" value="P-loop containing nucleotide triphosphate hydrolases"/>
    <property type="match status" value="1"/>
</dbReference>
<keyword evidence="13" id="KW-0547">Nucleotide-binding</keyword>
<dbReference type="InterPro" id="IPR020612">
    <property type="entry name" value="Methylthiotransferase_CS"/>
</dbReference>
<evidence type="ECO:0000256" key="11">
    <source>
        <dbReference type="RuleBase" id="RU003783"/>
    </source>
</evidence>
<evidence type="ECO:0000256" key="7">
    <source>
        <dbReference type="ARBA" id="ARBA00022691"/>
    </source>
</evidence>
<dbReference type="AlphaFoldDB" id="A0A2G9YXV7"/>
<evidence type="ECO:0000256" key="5">
    <source>
        <dbReference type="ARBA" id="ARBA00022485"/>
    </source>
</evidence>
<dbReference type="PROSITE" id="PS01278">
    <property type="entry name" value="MTTASE_RADICAL"/>
    <property type="match status" value="1"/>
</dbReference>
<dbReference type="Proteomes" id="UP000229952">
    <property type="component" value="Unassembled WGS sequence"/>
</dbReference>
<dbReference type="NCBIfam" id="TIGR00089">
    <property type="entry name" value="MiaB/RimO family radical SAM methylthiotransferase"/>
    <property type="match status" value="1"/>
</dbReference>
<organism evidence="16 17">
    <name type="scientific">Candidatus Nealsonbacteria bacterium CG23_combo_of_CG06-09_8_20_14_all_37_18</name>
    <dbReference type="NCBI Taxonomy" id="1974720"/>
    <lineage>
        <taxon>Bacteria</taxon>
        <taxon>Candidatus Nealsoniibacteriota</taxon>
    </lineage>
</organism>
<comment type="function">
    <text evidence="2 12">Catalyzes the transfer of a dimethylallyl group onto the adenine at position 37 in tRNAs that read codons beginning with uridine, leading to the formation of N6-(dimethylallyl)adenosine (i(6)A).</text>
</comment>
<gene>
    <name evidence="16" type="ORF">COX35_02910</name>
</gene>
<dbReference type="CDD" id="cd01335">
    <property type="entry name" value="Radical_SAM"/>
    <property type="match status" value="1"/>
</dbReference>
<dbReference type="PANTHER" id="PTHR43020:SF2">
    <property type="entry name" value="MITOCHONDRIAL TRNA METHYLTHIOTRANSFERASE CDK5RAP1"/>
    <property type="match status" value="1"/>
</dbReference>
<comment type="function">
    <text evidence="3">Catalyzes the methylthiolation of N6-(dimethylallyl)adenosine (i(6)A), leading to the formation of 2-methylthio-N6-(dimethylallyl)adenosine (ms(2)i(6)A) at position 37 in tRNAs that read codons beginning with uridine.</text>
</comment>
<dbReference type="PANTHER" id="PTHR43020">
    <property type="entry name" value="CDK5 REGULATORY SUBUNIT-ASSOCIATED PROTEIN 1"/>
    <property type="match status" value="1"/>
</dbReference>
<reference evidence="16 17" key="1">
    <citation type="submission" date="2017-09" db="EMBL/GenBank/DDBJ databases">
        <title>Depth-based differentiation of microbial function through sediment-hosted aquifers and enrichment of novel symbionts in the deep terrestrial subsurface.</title>
        <authorList>
            <person name="Probst A.J."/>
            <person name="Ladd B."/>
            <person name="Jarett J.K."/>
            <person name="Geller-Mcgrath D.E."/>
            <person name="Sieber C.M."/>
            <person name="Emerson J.B."/>
            <person name="Anantharaman K."/>
            <person name="Thomas B.C."/>
            <person name="Malmstrom R."/>
            <person name="Stieglmeier M."/>
            <person name="Klingl A."/>
            <person name="Woyke T."/>
            <person name="Ryan C.M."/>
            <person name="Banfield J.F."/>
        </authorList>
    </citation>
    <scope>NUCLEOTIDE SEQUENCE [LARGE SCALE GENOMIC DNA]</scope>
    <source>
        <strain evidence="16">CG23_combo_of_CG06-09_8_20_14_all_37_18</strain>
    </source>
</reference>
<keyword evidence="6 13" id="KW-0808">Transferase</keyword>
<feature type="non-terminal residue" evidence="16">
    <location>
        <position position="616"/>
    </location>
</feature>
<dbReference type="Pfam" id="PF01715">
    <property type="entry name" value="IPPT"/>
    <property type="match status" value="1"/>
</dbReference>
<accession>A0A2G9YXV7</accession>
<dbReference type="GO" id="GO:0005524">
    <property type="term" value="F:ATP binding"/>
    <property type="evidence" value="ECO:0007669"/>
    <property type="project" value="UniProtKB-KW"/>
</dbReference>
<keyword evidence="7" id="KW-0949">S-adenosyl-L-methionine</keyword>
<evidence type="ECO:0000256" key="2">
    <source>
        <dbReference type="ARBA" id="ARBA00003213"/>
    </source>
</evidence>
<dbReference type="SMART" id="SM00729">
    <property type="entry name" value="Elp3"/>
    <property type="match status" value="1"/>
</dbReference>
<evidence type="ECO:0000313" key="17">
    <source>
        <dbReference type="Proteomes" id="UP000229952"/>
    </source>
</evidence>
<keyword evidence="8" id="KW-0479">Metal-binding</keyword>
<dbReference type="EC" id="2.5.1.75" evidence="11"/>
<dbReference type="HAMAP" id="MF_00185">
    <property type="entry name" value="IPP_trans"/>
    <property type="match status" value="1"/>
</dbReference>
<dbReference type="GO" id="GO:0035597">
    <property type="term" value="F:tRNA-2-methylthio-N(6)-dimethylallyladenosine(37) synthase activity"/>
    <property type="evidence" value="ECO:0007669"/>
    <property type="project" value="TreeGrafter"/>
</dbReference>
<dbReference type="InterPro" id="IPR058240">
    <property type="entry name" value="rSAM_sf"/>
</dbReference>
<evidence type="ECO:0000256" key="10">
    <source>
        <dbReference type="ARBA" id="ARBA00023014"/>
    </source>
</evidence>
<dbReference type="EMBL" id="PCRQ01000084">
    <property type="protein sequence ID" value="PIP24052.1"/>
    <property type="molecule type" value="Genomic_DNA"/>
</dbReference>
<evidence type="ECO:0000256" key="1">
    <source>
        <dbReference type="ARBA" id="ARBA00001966"/>
    </source>
</evidence>
<keyword evidence="9" id="KW-0408">Iron</keyword>
<evidence type="ECO:0000313" key="16">
    <source>
        <dbReference type="EMBL" id="PIP24052.1"/>
    </source>
</evidence>
<comment type="catalytic activity">
    <reaction evidence="11">
        <text>adenosine(37) in tRNA + dimethylallyl diphosphate = N(6)-dimethylallyladenosine(37) in tRNA + diphosphate</text>
        <dbReference type="Rhea" id="RHEA:26482"/>
        <dbReference type="Rhea" id="RHEA-COMP:10162"/>
        <dbReference type="Rhea" id="RHEA-COMP:10375"/>
        <dbReference type="ChEBI" id="CHEBI:33019"/>
        <dbReference type="ChEBI" id="CHEBI:57623"/>
        <dbReference type="ChEBI" id="CHEBI:74411"/>
        <dbReference type="ChEBI" id="CHEBI:74415"/>
        <dbReference type="EC" id="2.5.1.75"/>
    </reaction>
</comment>
<dbReference type="GO" id="GO:0052381">
    <property type="term" value="F:tRNA dimethylallyltransferase activity"/>
    <property type="evidence" value="ECO:0007669"/>
    <property type="project" value="UniProtKB-EC"/>
</dbReference>
<dbReference type="Gene3D" id="3.40.50.12160">
    <property type="entry name" value="Methylthiotransferase, N-terminal domain"/>
    <property type="match status" value="1"/>
</dbReference>
<dbReference type="InterPro" id="IPR038135">
    <property type="entry name" value="Methylthiotransferase_N_sf"/>
</dbReference>
<comment type="caution">
    <text evidence="16">The sequence shown here is derived from an EMBL/GenBank/DDBJ whole genome shotgun (WGS) entry which is preliminary data.</text>
</comment>
<dbReference type="GO" id="GO:0046872">
    <property type="term" value="F:metal ion binding"/>
    <property type="evidence" value="ECO:0007669"/>
    <property type="project" value="UniProtKB-KW"/>
</dbReference>
<keyword evidence="13" id="KW-0067">ATP-binding</keyword>
<evidence type="ECO:0000256" key="13">
    <source>
        <dbReference type="RuleBase" id="RU003785"/>
    </source>
</evidence>
<dbReference type="InterPro" id="IPR018022">
    <property type="entry name" value="IPT"/>
</dbReference>
<evidence type="ECO:0000256" key="9">
    <source>
        <dbReference type="ARBA" id="ARBA00023004"/>
    </source>
</evidence>
<feature type="domain" description="MTTase N-terminal" evidence="14">
    <location>
        <begin position="1"/>
        <end position="115"/>
    </location>
</feature>